<sequence>MYSSNHHRESLNDFFDLDQTIGHSICLANQTLDYLVRDSELTDLNESKVNNVESMHRDSNISIDPSNKMRDFLLSRPSSMLSRTTFENMMKFRTLMYNNDNNYMNDDSGDETSDNNSDDFIECDEDLQRVKQLDELIGSLQNVSFETIIPNSYVQMVTTVPNVRVLKSNDHIVSLQTFIRNKNTPRDEFIFNADRLIRIVIEEGLNHLPYTTRSIETPTGDHYDGVQFLKMNCGVSIVRSGEAMEKALRDCCRAIRIGKILIQSDDETHQASVLYSKFPADLPLRKVLLLYPIMGTGNTVIKAVKTLIKHGAKQSNIILVNLFTTPEAIRSICTRFHEMIVQTTEVHPVVPHHFGQKYFGTD</sequence>
<dbReference type="SUPFAM" id="SSF53271">
    <property type="entry name" value="PRTase-like"/>
    <property type="match status" value="1"/>
</dbReference>
<comment type="caution">
    <text evidence="2">The sequence shown here is derived from an EMBL/GenBank/DDBJ whole genome shotgun (WGS) entry which is preliminary data.</text>
</comment>
<dbReference type="Gene3D" id="3.40.50.2020">
    <property type="match status" value="1"/>
</dbReference>
<proteinExistence type="predicted"/>
<protein>
    <recommendedName>
        <fullName evidence="1">Phosphoribosyltransferase domain-containing protein</fullName>
    </recommendedName>
</protein>
<dbReference type="EMBL" id="NJHN03000017">
    <property type="protein sequence ID" value="KAH9425616.1"/>
    <property type="molecule type" value="Genomic_DNA"/>
</dbReference>
<dbReference type="InterPro" id="IPR029057">
    <property type="entry name" value="PRTase-like"/>
</dbReference>
<feature type="domain" description="Phosphoribosyltransferase" evidence="1">
    <location>
        <begin position="170"/>
        <end position="348"/>
    </location>
</feature>
<evidence type="ECO:0000259" key="1">
    <source>
        <dbReference type="Pfam" id="PF14681"/>
    </source>
</evidence>
<reference evidence="2 3" key="1">
    <citation type="journal article" date="2018" name="J. Allergy Clin. Immunol.">
        <title>High-quality assembly of Dermatophagoides pteronyssinus genome and transcriptome reveals a wide range of novel allergens.</title>
        <authorList>
            <person name="Liu X.Y."/>
            <person name="Yang K.Y."/>
            <person name="Wang M.Q."/>
            <person name="Kwok J.S."/>
            <person name="Zeng X."/>
            <person name="Yang Z."/>
            <person name="Xiao X.J."/>
            <person name="Lau C.P."/>
            <person name="Li Y."/>
            <person name="Huang Z.M."/>
            <person name="Ba J.G."/>
            <person name="Yim A.K."/>
            <person name="Ouyang C.Y."/>
            <person name="Ngai S.M."/>
            <person name="Chan T.F."/>
            <person name="Leung E.L."/>
            <person name="Liu L."/>
            <person name="Liu Z.G."/>
            <person name="Tsui S.K."/>
        </authorList>
    </citation>
    <scope>NUCLEOTIDE SEQUENCE [LARGE SCALE GENOMIC DNA]</scope>
    <source>
        <strain evidence="2">Derp</strain>
    </source>
</reference>
<dbReference type="Pfam" id="PF14681">
    <property type="entry name" value="UPRTase"/>
    <property type="match status" value="1"/>
</dbReference>
<evidence type="ECO:0000313" key="2">
    <source>
        <dbReference type="EMBL" id="KAH9425616.1"/>
    </source>
</evidence>
<dbReference type="Proteomes" id="UP000887458">
    <property type="component" value="Unassembled WGS sequence"/>
</dbReference>
<dbReference type="CDD" id="cd06223">
    <property type="entry name" value="PRTases_typeI"/>
    <property type="match status" value="1"/>
</dbReference>
<reference evidence="2 3" key="2">
    <citation type="journal article" date="2022" name="Mol. Biol. Evol.">
        <title>Comparative Genomics Reveals Insights into the Divergent Evolution of Astigmatic Mites and Household Pest Adaptations.</title>
        <authorList>
            <person name="Xiong Q."/>
            <person name="Wan A.T."/>
            <person name="Liu X."/>
            <person name="Fung C.S."/>
            <person name="Xiao X."/>
            <person name="Malainual N."/>
            <person name="Hou J."/>
            <person name="Wang L."/>
            <person name="Wang M."/>
            <person name="Yang K.Y."/>
            <person name="Cui Y."/>
            <person name="Leung E.L."/>
            <person name="Nong W."/>
            <person name="Shin S.K."/>
            <person name="Au S.W."/>
            <person name="Jeong K.Y."/>
            <person name="Chew F.T."/>
            <person name="Hui J.H."/>
            <person name="Leung T.F."/>
            <person name="Tungtrongchitr A."/>
            <person name="Zhong N."/>
            <person name="Liu Z."/>
            <person name="Tsui S.K."/>
        </authorList>
    </citation>
    <scope>NUCLEOTIDE SEQUENCE [LARGE SCALE GENOMIC DNA]</scope>
    <source>
        <strain evidence="2">Derp</strain>
    </source>
</reference>
<accession>A0ABQ8JSN6</accession>
<keyword evidence="3" id="KW-1185">Reference proteome</keyword>
<name>A0ABQ8JSN6_DERPT</name>
<organism evidence="2 3">
    <name type="scientific">Dermatophagoides pteronyssinus</name>
    <name type="common">European house dust mite</name>
    <dbReference type="NCBI Taxonomy" id="6956"/>
    <lineage>
        <taxon>Eukaryota</taxon>
        <taxon>Metazoa</taxon>
        <taxon>Ecdysozoa</taxon>
        <taxon>Arthropoda</taxon>
        <taxon>Chelicerata</taxon>
        <taxon>Arachnida</taxon>
        <taxon>Acari</taxon>
        <taxon>Acariformes</taxon>
        <taxon>Sarcoptiformes</taxon>
        <taxon>Astigmata</taxon>
        <taxon>Psoroptidia</taxon>
        <taxon>Analgoidea</taxon>
        <taxon>Pyroglyphidae</taxon>
        <taxon>Dermatophagoidinae</taxon>
        <taxon>Dermatophagoides</taxon>
    </lineage>
</organism>
<evidence type="ECO:0000313" key="3">
    <source>
        <dbReference type="Proteomes" id="UP000887458"/>
    </source>
</evidence>
<dbReference type="InterPro" id="IPR000836">
    <property type="entry name" value="PRTase_dom"/>
</dbReference>
<gene>
    <name evidence="2" type="ORF">DERP_004830</name>
</gene>